<dbReference type="Gene3D" id="3.40.50.300">
    <property type="entry name" value="P-loop containing nucleotide triphosphate hydrolases"/>
    <property type="match status" value="1"/>
</dbReference>
<sequence length="310" mass="33433">MAYTEARSQPPQAAADTDLAVEIRGLEVAYGATRVLRGLDLTVPRGQLFALLGPNGAGKTTTIKVLSTLVRPTAGTARVAGHDVVTAARAVRERISMTGQYAAVDERLTGRENLTMIARLLHLPRRRVRPLVGETLERFDLADAADRVAGKYSGGMRRRLDLAASLLAAPEVLFLDEPTTGLDPRSRQGLWEMIRDVAARGTTILLTTQYLEEADRLADAVAVLDGGAIVAQGTAAELKSGLGQAFVELVLADASEVRVPTDGSVAHVREVLADVERRGLDVERWQLREPTLDDVFLQLTGHAATTEEQK</sequence>
<keyword evidence="11" id="KW-1185">Reference proteome</keyword>
<evidence type="ECO:0000256" key="7">
    <source>
        <dbReference type="ARBA" id="ARBA00023136"/>
    </source>
</evidence>
<keyword evidence="6" id="KW-1278">Translocase</keyword>
<dbReference type="GO" id="GO:0005524">
    <property type="term" value="F:ATP binding"/>
    <property type="evidence" value="ECO:0007669"/>
    <property type="project" value="UniProtKB-KW"/>
</dbReference>
<dbReference type="InterPro" id="IPR027417">
    <property type="entry name" value="P-loop_NTPase"/>
</dbReference>
<evidence type="ECO:0000256" key="5">
    <source>
        <dbReference type="ARBA" id="ARBA00022840"/>
    </source>
</evidence>
<dbReference type="SMART" id="SM00382">
    <property type="entry name" value="AAA"/>
    <property type="match status" value="1"/>
</dbReference>
<dbReference type="Proteomes" id="UP000451860">
    <property type="component" value="Unassembled WGS sequence"/>
</dbReference>
<dbReference type="GO" id="GO:0046677">
    <property type="term" value="P:response to antibiotic"/>
    <property type="evidence" value="ECO:0007669"/>
    <property type="project" value="UniProtKB-KW"/>
</dbReference>
<dbReference type="InterPro" id="IPR003593">
    <property type="entry name" value="AAA+_ATPase"/>
</dbReference>
<dbReference type="InterPro" id="IPR017871">
    <property type="entry name" value="ABC_transporter-like_CS"/>
</dbReference>
<dbReference type="InterPro" id="IPR050763">
    <property type="entry name" value="ABC_transporter_ATP-binding"/>
</dbReference>
<evidence type="ECO:0000256" key="4">
    <source>
        <dbReference type="ARBA" id="ARBA00022741"/>
    </source>
</evidence>
<dbReference type="SUPFAM" id="SSF52540">
    <property type="entry name" value="P-loop containing nucleoside triphosphate hydrolases"/>
    <property type="match status" value="1"/>
</dbReference>
<reference evidence="10 11" key="1">
    <citation type="submission" date="2019-10" db="EMBL/GenBank/DDBJ databases">
        <title>Georgenia wutianyii sp. nov. and Georgenia yuyongxinii sp. nov. isolated from plateau pika (Ochotona curzoniae) in the Qinghai-Tibet plateau of China.</title>
        <authorList>
            <person name="Tian Z."/>
        </authorList>
    </citation>
    <scope>NUCLEOTIDE SEQUENCE [LARGE SCALE GENOMIC DNA]</scope>
    <source>
        <strain evidence="10 11">DSM 21501</strain>
    </source>
</reference>
<keyword evidence="5 10" id="KW-0067">ATP-binding</keyword>
<comment type="caution">
    <text evidence="10">The sequence shown here is derived from an EMBL/GenBank/DDBJ whole genome shotgun (WGS) entry which is preliminary data.</text>
</comment>
<dbReference type="PROSITE" id="PS50893">
    <property type="entry name" value="ABC_TRANSPORTER_2"/>
    <property type="match status" value="1"/>
</dbReference>
<dbReference type="FunFam" id="3.40.50.300:FF:000589">
    <property type="entry name" value="ABC transporter, ATP-binding subunit"/>
    <property type="match status" value="1"/>
</dbReference>
<accession>A0A7J5UUR7</accession>
<evidence type="ECO:0000256" key="6">
    <source>
        <dbReference type="ARBA" id="ARBA00022967"/>
    </source>
</evidence>
<name>A0A7J5UUR7_9MICO</name>
<evidence type="ECO:0000256" key="1">
    <source>
        <dbReference type="ARBA" id="ARBA00004202"/>
    </source>
</evidence>
<dbReference type="RefSeq" id="WP_152201994.1">
    <property type="nucleotide sequence ID" value="NZ_VUKF01000009.1"/>
</dbReference>
<keyword evidence="8" id="KW-0046">Antibiotic resistance</keyword>
<evidence type="ECO:0000256" key="2">
    <source>
        <dbReference type="ARBA" id="ARBA00022448"/>
    </source>
</evidence>
<dbReference type="PROSITE" id="PS00211">
    <property type="entry name" value="ABC_TRANSPORTER_1"/>
    <property type="match status" value="1"/>
</dbReference>
<dbReference type="AlphaFoldDB" id="A0A7J5UUR7"/>
<dbReference type="Pfam" id="PF00005">
    <property type="entry name" value="ABC_tran"/>
    <property type="match status" value="1"/>
</dbReference>
<evidence type="ECO:0000313" key="10">
    <source>
        <dbReference type="EMBL" id="KAE8766022.1"/>
    </source>
</evidence>
<comment type="subcellular location">
    <subcellularLocation>
        <location evidence="1">Cell membrane</location>
        <topology evidence="1">Peripheral membrane protein</topology>
    </subcellularLocation>
</comment>
<dbReference type="InterPro" id="IPR003439">
    <property type="entry name" value="ABC_transporter-like_ATP-bd"/>
</dbReference>
<dbReference type="PANTHER" id="PTHR42711">
    <property type="entry name" value="ABC TRANSPORTER ATP-BINDING PROTEIN"/>
    <property type="match status" value="1"/>
</dbReference>
<keyword evidence="4" id="KW-0547">Nucleotide-binding</keyword>
<organism evidence="10 11">
    <name type="scientific">Georgenia thermotolerans</name>
    <dbReference type="NCBI Taxonomy" id="527326"/>
    <lineage>
        <taxon>Bacteria</taxon>
        <taxon>Bacillati</taxon>
        <taxon>Actinomycetota</taxon>
        <taxon>Actinomycetes</taxon>
        <taxon>Micrococcales</taxon>
        <taxon>Bogoriellaceae</taxon>
        <taxon>Georgenia</taxon>
    </lineage>
</organism>
<keyword evidence="2" id="KW-0813">Transport</keyword>
<dbReference type="PANTHER" id="PTHR42711:SF19">
    <property type="entry name" value="DOXORUBICIN RESISTANCE ATP-BINDING PROTEIN DRRA"/>
    <property type="match status" value="1"/>
</dbReference>
<feature type="domain" description="ABC transporter" evidence="9">
    <location>
        <begin position="21"/>
        <end position="251"/>
    </location>
</feature>
<evidence type="ECO:0000256" key="8">
    <source>
        <dbReference type="ARBA" id="ARBA00023251"/>
    </source>
</evidence>
<proteinExistence type="predicted"/>
<keyword evidence="3" id="KW-1003">Cell membrane</keyword>
<evidence type="ECO:0000256" key="3">
    <source>
        <dbReference type="ARBA" id="ARBA00022475"/>
    </source>
</evidence>
<keyword evidence="7" id="KW-0472">Membrane</keyword>
<dbReference type="GO" id="GO:0016887">
    <property type="term" value="F:ATP hydrolysis activity"/>
    <property type="evidence" value="ECO:0007669"/>
    <property type="project" value="InterPro"/>
</dbReference>
<gene>
    <name evidence="10" type="ORF">GB883_01025</name>
</gene>
<dbReference type="EMBL" id="WHJE01000002">
    <property type="protein sequence ID" value="KAE8766022.1"/>
    <property type="molecule type" value="Genomic_DNA"/>
</dbReference>
<evidence type="ECO:0000259" key="9">
    <source>
        <dbReference type="PROSITE" id="PS50893"/>
    </source>
</evidence>
<protein>
    <submittedName>
        <fullName evidence="10">ATP-binding cassette domain-containing protein</fullName>
    </submittedName>
</protein>
<dbReference type="GO" id="GO:0005886">
    <property type="term" value="C:plasma membrane"/>
    <property type="evidence" value="ECO:0007669"/>
    <property type="project" value="UniProtKB-SubCell"/>
</dbReference>
<evidence type="ECO:0000313" key="11">
    <source>
        <dbReference type="Proteomes" id="UP000451860"/>
    </source>
</evidence>
<dbReference type="OrthoDB" id="9804819at2"/>